<proteinExistence type="predicted"/>
<gene>
    <name evidence="1" type="ORF">HJG54_15720</name>
</gene>
<organism evidence="1">
    <name type="scientific">Leptolyngbya sp. NK1-12</name>
    <dbReference type="NCBI Taxonomy" id="2547451"/>
    <lineage>
        <taxon>Bacteria</taxon>
        <taxon>Bacillati</taxon>
        <taxon>Cyanobacteriota</taxon>
        <taxon>Cyanophyceae</taxon>
        <taxon>Leptolyngbyales</taxon>
        <taxon>Leptolyngbyaceae</taxon>
        <taxon>Leptolyngbya group</taxon>
        <taxon>Leptolyngbya</taxon>
    </lineage>
</organism>
<dbReference type="EMBL" id="CP053586">
    <property type="protein sequence ID" value="WNZ24162.1"/>
    <property type="molecule type" value="Genomic_DNA"/>
</dbReference>
<sequence length="561" mass="63757">MGKRLCLTFPYRWQAIVGVNEASPQWQTLTKYPLRPRVLWRLWQDASQLVGVRFDDQTRYGVIDIDQGSPYYPSQNPHALATLRAALETIGIYRTVVIRSSWSGGLHLYLPLPEAVPTFGLASALQQCLEAQDLSIAQAQLEVFPNCKSYAYNGSYSEYNAHRLPLQPHSGSCLLDADLNPTFSDLGRFFEQWDLAAAAQDMRELREAISTARTNRRGKRRCYTNDIEAWLSDLRTEMAEGWTGYGQTNHLLKTIACYGVVFEGLQDEELTEFIHTSAIQAPGYFQWCRHQHEIKLKAAVWARSAQGYYWRLGDERQREGIFHGSGTDNVIPFSKNLQRSQEAQERIRTIVSQLTAEGTLPETPTARARVIAAQGVSLKTLYRHPELWHPDHWIAIEQWCKTPDVEPDLAIKEENSEELSESSKSSDGKEFYTSESLMKGRAIESGLVPFPSASSVRRSSMSEQCLENFPKSSSAQEFEASNVIQLCFPQLALFNSLDPTEVETDCLEAMVWGDRYFVLRRLVSLWSEGHADLVRDLCKRHSDWKFEVRACGPVEVNRDAP</sequence>
<protein>
    <submittedName>
        <fullName evidence="1">Uncharacterized protein</fullName>
    </submittedName>
</protein>
<dbReference type="RefSeq" id="WP_316429832.1">
    <property type="nucleotide sequence ID" value="NZ_CP053586.1"/>
</dbReference>
<evidence type="ECO:0000313" key="1">
    <source>
        <dbReference type="EMBL" id="WNZ24162.1"/>
    </source>
</evidence>
<reference evidence="1" key="1">
    <citation type="submission" date="2020-05" db="EMBL/GenBank/DDBJ databases">
        <authorList>
            <person name="Zhu T."/>
            <person name="Keshari N."/>
            <person name="Lu X."/>
        </authorList>
    </citation>
    <scope>NUCLEOTIDE SEQUENCE</scope>
    <source>
        <strain evidence="1">NK1-12</strain>
    </source>
</reference>
<accession>A0AA96WV89</accession>
<dbReference type="AlphaFoldDB" id="A0AA96WV89"/>
<name>A0AA96WV89_9CYAN</name>